<evidence type="ECO:0000313" key="1">
    <source>
        <dbReference type="Ensembl" id="ENSCHIP00010023342.1"/>
    </source>
</evidence>
<accession>A0A8C2R4J6</accession>
<sequence>MTSHHLIMTRPSLQVCSTHVWKIRWRLGDSHLWRRGDGEREEEGRRREKRLVFAEVDKPTSTRECYIWKCVACPDDLKPLIYLF</sequence>
<dbReference type="Ensembl" id="ENSCHIT00010033032.1">
    <property type="protein sequence ID" value="ENSCHIP00010023342.1"/>
    <property type="gene ID" value="ENSCHIG00010017417.1"/>
</dbReference>
<dbReference type="AlphaFoldDB" id="A0A8C2R4J6"/>
<name>A0A8C2R4J6_CAPHI</name>
<organism evidence="1">
    <name type="scientific">Capra hircus</name>
    <name type="common">Goat</name>
    <dbReference type="NCBI Taxonomy" id="9925"/>
    <lineage>
        <taxon>Eukaryota</taxon>
        <taxon>Metazoa</taxon>
        <taxon>Chordata</taxon>
        <taxon>Craniata</taxon>
        <taxon>Vertebrata</taxon>
        <taxon>Euteleostomi</taxon>
        <taxon>Mammalia</taxon>
        <taxon>Eutheria</taxon>
        <taxon>Laurasiatheria</taxon>
        <taxon>Artiodactyla</taxon>
        <taxon>Ruminantia</taxon>
        <taxon>Pecora</taxon>
        <taxon>Bovidae</taxon>
        <taxon>Caprinae</taxon>
        <taxon>Capra</taxon>
    </lineage>
</organism>
<protein>
    <submittedName>
        <fullName evidence="1">Uncharacterized protein</fullName>
    </submittedName>
</protein>
<reference evidence="1" key="2">
    <citation type="submission" date="2025-08" db="UniProtKB">
        <authorList>
            <consortium name="Ensembl"/>
        </authorList>
    </citation>
    <scope>IDENTIFICATION</scope>
</reference>
<reference evidence="1" key="1">
    <citation type="submission" date="2019-03" db="EMBL/GenBank/DDBJ databases">
        <title>Genome sequencing and reference-guided assembly of Black Bengal Goat (Capra hircus).</title>
        <authorList>
            <person name="Siddiki A.Z."/>
            <person name="Baten A."/>
            <person name="Billah M."/>
            <person name="Alam M.A.U."/>
            <person name="Shawrob K.S.M."/>
            <person name="Saha S."/>
            <person name="Chowdhury M."/>
            <person name="Rahman A.H."/>
            <person name="Stear M."/>
            <person name="Miah G."/>
            <person name="Das G.B."/>
            <person name="Hossain M.M."/>
            <person name="Kumkum M."/>
            <person name="Islam M.S."/>
            <person name="Mollah A.M."/>
            <person name="Ahsan A."/>
            <person name="Tusar F."/>
            <person name="Khan M.K.I."/>
        </authorList>
    </citation>
    <scope>NUCLEOTIDE SEQUENCE [LARGE SCALE GENOMIC DNA]</scope>
</reference>
<proteinExistence type="predicted"/>